<reference evidence="10 11" key="1">
    <citation type="submission" date="2014-07" db="EMBL/GenBank/DDBJ databases">
        <title>Genomic and transcriptomic analysis on Apis cerana provide comprehensive insights into honey bee biology.</title>
        <authorList>
            <person name="Diao Q."/>
            <person name="Sun L."/>
            <person name="Zheng H."/>
            <person name="Zheng H."/>
            <person name="Xu S."/>
            <person name="Wang S."/>
            <person name="Zeng Z."/>
            <person name="Hu F."/>
            <person name="Su S."/>
            <person name="Wu J."/>
        </authorList>
    </citation>
    <scope>NUCLEOTIDE SEQUENCE [LARGE SCALE GENOMIC DNA]</scope>
    <source>
        <tissue evidence="10">Pupae without intestine</tissue>
    </source>
</reference>
<gene>
    <name evidence="10" type="ORF">APICC_01639</name>
</gene>
<dbReference type="Pfam" id="PF00312">
    <property type="entry name" value="Ribosomal_S15"/>
    <property type="match status" value="1"/>
</dbReference>
<keyword evidence="3" id="KW-0809">Transit peptide</keyword>
<dbReference type="GO" id="GO:0005763">
    <property type="term" value="C:mitochondrial small ribosomal subunit"/>
    <property type="evidence" value="ECO:0007669"/>
    <property type="project" value="TreeGrafter"/>
</dbReference>
<dbReference type="GO" id="GO:0003723">
    <property type="term" value="F:RNA binding"/>
    <property type="evidence" value="ECO:0007669"/>
    <property type="project" value="TreeGrafter"/>
</dbReference>
<organism evidence="10 11">
    <name type="scientific">Apis cerana cerana</name>
    <name type="common">Oriental honeybee</name>
    <dbReference type="NCBI Taxonomy" id="94128"/>
    <lineage>
        <taxon>Eukaryota</taxon>
        <taxon>Metazoa</taxon>
        <taxon>Ecdysozoa</taxon>
        <taxon>Arthropoda</taxon>
        <taxon>Hexapoda</taxon>
        <taxon>Insecta</taxon>
        <taxon>Pterygota</taxon>
        <taxon>Neoptera</taxon>
        <taxon>Endopterygota</taxon>
        <taxon>Hymenoptera</taxon>
        <taxon>Apocrita</taxon>
        <taxon>Aculeata</taxon>
        <taxon>Apoidea</taxon>
        <taxon>Anthophila</taxon>
        <taxon>Apidae</taxon>
        <taxon>Apis</taxon>
    </lineage>
</organism>
<dbReference type="InterPro" id="IPR000589">
    <property type="entry name" value="Ribosomal_uS15"/>
</dbReference>
<dbReference type="InterPro" id="IPR009068">
    <property type="entry name" value="uS15_NS1_RNA-bd_sf"/>
</dbReference>
<evidence type="ECO:0000256" key="7">
    <source>
        <dbReference type="ARBA" id="ARBA00035249"/>
    </source>
</evidence>
<dbReference type="OrthoDB" id="441444at2759"/>
<dbReference type="STRING" id="94128.A0A2A3E5K7"/>
<evidence type="ECO:0000256" key="5">
    <source>
        <dbReference type="ARBA" id="ARBA00023128"/>
    </source>
</evidence>
<dbReference type="PANTHER" id="PTHR46685:SF1">
    <property type="entry name" value="SMALL RIBOSOMAL SUBUNIT PROTEIN US15M"/>
    <property type="match status" value="1"/>
</dbReference>
<accession>A0A2A3E5K7</accession>
<evidence type="ECO:0000256" key="2">
    <source>
        <dbReference type="ARBA" id="ARBA00008434"/>
    </source>
</evidence>
<keyword evidence="11" id="KW-1185">Reference proteome</keyword>
<dbReference type="SMART" id="SM01387">
    <property type="entry name" value="Ribosomal_S15"/>
    <property type="match status" value="1"/>
</dbReference>
<comment type="subcellular location">
    <subcellularLocation>
        <location evidence="1">Mitochondrion</location>
    </subcellularLocation>
</comment>
<evidence type="ECO:0000256" key="9">
    <source>
        <dbReference type="RuleBase" id="RU003919"/>
    </source>
</evidence>
<sequence length="252" mass="29937">MATIDDYKIKWVRPVKISSVDPRKSGDLGLNVPIKPTDIKLYYENSKELENANDLVKKLFTLEFQRGKETRNLSREKIIGLVKRHICDRGSPEVKIAAMTAEIQHLQNHMKNHPRNKKIKVFLKELIDKRQKHLKLMRKWDYKRFEWLLERLNLTYTVQPEIPGKVSRKDALRKLTRNYCDAIIQEKLDAFKKELKEQQKIFYAEKVKKLEYILKVEKEYGFELSVTQEDIEAALKKVEELSKENQIVTYCM</sequence>
<dbReference type="InterPro" id="IPR052137">
    <property type="entry name" value="uS15_ribosomal"/>
</dbReference>
<dbReference type="GO" id="GO:0032543">
    <property type="term" value="P:mitochondrial translation"/>
    <property type="evidence" value="ECO:0007669"/>
    <property type="project" value="TreeGrafter"/>
</dbReference>
<evidence type="ECO:0000256" key="8">
    <source>
        <dbReference type="ARBA" id="ARBA00035528"/>
    </source>
</evidence>
<evidence type="ECO:0000256" key="4">
    <source>
        <dbReference type="ARBA" id="ARBA00022980"/>
    </source>
</evidence>
<dbReference type="AlphaFoldDB" id="A0A2A3E5K7"/>
<evidence type="ECO:0000256" key="6">
    <source>
        <dbReference type="ARBA" id="ARBA00023274"/>
    </source>
</evidence>
<dbReference type="PANTHER" id="PTHR46685">
    <property type="entry name" value="28S RIBOSOMAL PROTEIN S15, MITOCHONDRIAL"/>
    <property type="match status" value="1"/>
</dbReference>
<dbReference type="SUPFAM" id="SSF47060">
    <property type="entry name" value="S15/NS1 RNA-binding domain"/>
    <property type="match status" value="1"/>
</dbReference>
<protein>
    <recommendedName>
        <fullName evidence="7">Small ribosomal subunit protein uS15m</fullName>
    </recommendedName>
    <alternativeName>
        <fullName evidence="8">28S ribosomal protein S15, mitochondrial</fullName>
    </alternativeName>
</protein>
<evidence type="ECO:0000313" key="11">
    <source>
        <dbReference type="Proteomes" id="UP000242457"/>
    </source>
</evidence>
<keyword evidence="5" id="KW-0496">Mitochondrion</keyword>
<evidence type="ECO:0000256" key="3">
    <source>
        <dbReference type="ARBA" id="ARBA00022946"/>
    </source>
</evidence>
<keyword evidence="4 9" id="KW-0689">Ribosomal protein</keyword>
<evidence type="ECO:0000256" key="1">
    <source>
        <dbReference type="ARBA" id="ARBA00004173"/>
    </source>
</evidence>
<name>A0A2A3E5K7_APICC</name>
<dbReference type="Proteomes" id="UP000242457">
    <property type="component" value="Unassembled WGS sequence"/>
</dbReference>
<dbReference type="Gene3D" id="1.10.287.10">
    <property type="entry name" value="S15/NS1, RNA-binding"/>
    <property type="match status" value="1"/>
</dbReference>
<evidence type="ECO:0000313" key="10">
    <source>
        <dbReference type="EMBL" id="PBC26978.1"/>
    </source>
</evidence>
<keyword evidence="6 9" id="KW-0687">Ribonucleoprotein</keyword>
<dbReference type="EMBL" id="KZ288361">
    <property type="protein sequence ID" value="PBC26978.1"/>
    <property type="molecule type" value="Genomic_DNA"/>
</dbReference>
<proteinExistence type="inferred from homology"/>
<dbReference type="GO" id="GO:0003735">
    <property type="term" value="F:structural constituent of ribosome"/>
    <property type="evidence" value="ECO:0007669"/>
    <property type="project" value="InterPro"/>
</dbReference>
<comment type="similarity">
    <text evidence="2 9">Belongs to the universal ribosomal protein uS15 family.</text>
</comment>